<dbReference type="InterPro" id="IPR038029">
    <property type="entry name" value="GbiG_N_sf"/>
</dbReference>
<dbReference type="EMBL" id="FQVB01000026">
    <property type="protein sequence ID" value="SHF75465.1"/>
    <property type="molecule type" value="Genomic_DNA"/>
</dbReference>
<evidence type="ECO:0000313" key="3">
    <source>
        <dbReference type="EMBL" id="SHF75465.1"/>
    </source>
</evidence>
<dbReference type="InterPro" id="IPR002750">
    <property type="entry name" value="CobE/GbiG_C"/>
</dbReference>
<dbReference type="GO" id="GO:0016829">
    <property type="term" value="F:lyase activity"/>
    <property type="evidence" value="ECO:0007669"/>
    <property type="project" value="UniProtKB-KW"/>
</dbReference>
<dbReference type="Gene3D" id="3.30.420.180">
    <property type="entry name" value="CobE/GbiG C-terminal domain"/>
    <property type="match status" value="1"/>
</dbReference>
<dbReference type="PANTHER" id="PTHR37477:SF1">
    <property type="entry name" value="COBALT-PRECORRIN-5A HYDROLASE"/>
    <property type="match status" value="1"/>
</dbReference>
<dbReference type="InterPro" id="IPR036518">
    <property type="entry name" value="CobE/GbiG_C_sf"/>
</dbReference>
<dbReference type="STRING" id="1121391.SAMN02745206_02597"/>
<dbReference type="Pfam" id="PF11760">
    <property type="entry name" value="CbiG_N"/>
    <property type="match status" value="1"/>
</dbReference>
<keyword evidence="3" id="KW-0456">Lyase</keyword>
<gene>
    <name evidence="3" type="ORF">SAMN02745206_02597</name>
</gene>
<evidence type="ECO:0000259" key="1">
    <source>
        <dbReference type="Pfam" id="PF01890"/>
    </source>
</evidence>
<keyword evidence="4" id="KW-1185">Reference proteome</keyword>
<organism evidence="3 4">
    <name type="scientific">Desulfacinum infernum DSM 9756</name>
    <dbReference type="NCBI Taxonomy" id="1121391"/>
    <lineage>
        <taxon>Bacteria</taxon>
        <taxon>Pseudomonadati</taxon>
        <taxon>Thermodesulfobacteriota</taxon>
        <taxon>Syntrophobacteria</taxon>
        <taxon>Syntrophobacterales</taxon>
        <taxon>Syntrophobacteraceae</taxon>
        <taxon>Desulfacinum</taxon>
    </lineage>
</organism>
<evidence type="ECO:0000259" key="2">
    <source>
        <dbReference type="Pfam" id="PF11760"/>
    </source>
</evidence>
<name>A0A1M5E8G3_9BACT</name>
<protein>
    <submittedName>
        <fullName evidence="3">Cobalt-precorrin 5A acetaldehyde-lyase</fullName>
    </submittedName>
</protein>
<feature type="domain" description="CobE/GbiG C-terminal" evidence="1">
    <location>
        <begin position="259"/>
        <end position="376"/>
    </location>
</feature>
<dbReference type="GO" id="GO:0009236">
    <property type="term" value="P:cobalamin biosynthetic process"/>
    <property type="evidence" value="ECO:0007669"/>
    <property type="project" value="InterPro"/>
</dbReference>
<sequence>MASDPPLHDVSGPTAVLALTANGASLALRLGRALKRAVVHVPRRHGFALAMGAEPFDRLRDRVTELWKDHRALVFIMATGIVVRSIAPLLRHKSRDPAVVVVDEKGRFVISLLSGHLGGANRLARRIALELGGQAVITTATDVTGKAAVDLTAREAGLEIEGMEHLPRLTRAVLEEEPFWILDPEGRLNPYLDRFPRAVPISLPREILTSPEGPVRAREILFDRLRALGMEIQEAPGIWVWERLAPEEVRAVSLRPRVLTVGIGCNRGTPVEEIVELVREVFRRNGLSLQAIRTLASVDLKADEPGLLEAARVLDRPIRFVKRAELRAMEVPNPSSAVQEHIGVESVCEAAALRTAPKGRLIVPKRKSRNVTVAVARDASPW</sequence>
<dbReference type="Gene3D" id="3.40.50.11220">
    <property type="match status" value="1"/>
</dbReference>
<proteinExistence type="predicted"/>
<feature type="domain" description="Cobalamin synthesis G N-terminal" evidence="2">
    <location>
        <begin position="63"/>
        <end position="142"/>
    </location>
</feature>
<reference evidence="4" key="1">
    <citation type="submission" date="2016-11" db="EMBL/GenBank/DDBJ databases">
        <authorList>
            <person name="Varghese N."/>
            <person name="Submissions S."/>
        </authorList>
    </citation>
    <scope>NUCLEOTIDE SEQUENCE [LARGE SCALE GENOMIC DNA]</scope>
    <source>
        <strain evidence="4">DSM 9756</strain>
    </source>
</reference>
<dbReference type="Pfam" id="PF01890">
    <property type="entry name" value="CbiG_C"/>
    <property type="match status" value="1"/>
</dbReference>
<dbReference type="RefSeq" id="WP_073040157.1">
    <property type="nucleotide sequence ID" value="NZ_FQVB01000026.1"/>
</dbReference>
<accession>A0A1M5E8G3</accession>
<evidence type="ECO:0000313" key="4">
    <source>
        <dbReference type="Proteomes" id="UP000184076"/>
    </source>
</evidence>
<dbReference type="InterPro" id="IPR052553">
    <property type="entry name" value="CbiG_hydrolase"/>
</dbReference>
<dbReference type="InterPro" id="IPR021744">
    <property type="entry name" value="CbiG_N"/>
</dbReference>
<dbReference type="SUPFAM" id="SSF159672">
    <property type="entry name" value="CbiG N-terminal domain-like"/>
    <property type="match status" value="1"/>
</dbReference>
<dbReference type="Proteomes" id="UP000184076">
    <property type="component" value="Unassembled WGS sequence"/>
</dbReference>
<dbReference type="SUPFAM" id="SSF159664">
    <property type="entry name" value="CobE/GbiG C-terminal domain-like"/>
    <property type="match status" value="1"/>
</dbReference>
<dbReference type="AlphaFoldDB" id="A0A1M5E8G3"/>
<dbReference type="PANTHER" id="PTHR37477">
    <property type="entry name" value="COBALT-PRECORRIN-5A HYDROLASE"/>
    <property type="match status" value="1"/>
</dbReference>